<keyword evidence="1" id="KW-1133">Transmembrane helix</keyword>
<organism evidence="2">
    <name type="scientific">bioreactor metagenome</name>
    <dbReference type="NCBI Taxonomy" id="1076179"/>
    <lineage>
        <taxon>unclassified sequences</taxon>
        <taxon>metagenomes</taxon>
        <taxon>ecological metagenomes</taxon>
    </lineage>
</organism>
<sequence>MKRIITRALPHITIILGLMTLVFFVVDGFNPIMAFMSNELSKKIFAVLAVCAVASSVMLIARQWQEDDRRARKLARQQRRQELLAEETEKSFEEEAR</sequence>
<feature type="transmembrane region" description="Helical" evidence="1">
    <location>
        <begin position="12"/>
        <end position="32"/>
    </location>
</feature>
<accession>A0A644XSW7</accession>
<dbReference type="AlphaFoldDB" id="A0A644XSW7"/>
<dbReference type="EMBL" id="VSSQ01003095">
    <property type="protein sequence ID" value="MPM19017.1"/>
    <property type="molecule type" value="Genomic_DNA"/>
</dbReference>
<gene>
    <name evidence="2" type="ORF">SDC9_65435</name>
</gene>
<evidence type="ECO:0000256" key="1">
    <source>
        <dbReference type="SAM" id="Phobius"/>
    </source>
</evidence>
<reference evidence="2" key="1">
    <citation type="submission" date="2019-08" db="EMBL/GenBank/DDBJ databases">
        <authorList>
            <person name="Kucharzyk K."/>
            <person name="Murdoch R.W."/>
            <person name="Higgins S."/>
            <person name="Loffler F."/>
        </authorList>
    </citation>
    <scope>NUCLEOTIDE SEQUENCE</scope>
</reference>
<protein>
    <submittedName>
        <fullName evidence="2">Uncharacterized protein</fullName>
    </submittedName>
</protein>
<proteinExistence type="predicted"/>
<keyword evidence="1" id="KW-0472">Membrane</keyword>
<evidence type="ECO:0000313" key="2">
    <source>
        <dbReference type="EMBL" id="MPM19017.1"/>
    </source>
</evidence>
<feature type="transmembrane region" description="Helical" evidence="1">
    <location>
        <begin position="44"/>
        <end position="64"/>
    </location>
</feature>
<name>A0A644XSW7_9ZZZZ</name>
<comment type="caution">
    <text evidence="2">The sequence shown here is derived from an EMBL/GenBank/DDBJ whole genome shotgun (WGS) entry which is preliminary data.</text>
</comment>
<keyword evidence="1" id="KW-0812">Transmembrane</keyword>